<dbReference type="RefSeq" id="XP_040786255.1">
    <property type="nucleotide sequence ID" value="XM_040926805.1"/>
</dbReference>
<dbReference type="OrthoDB" id="2157530at2759"/>
<dbReference type="EMBL" id="ML976617">
    <property type="protein sequence ID" value="KAF1843692.1"/>
    <property type="molecule type" value="Genomic_DNA"/>
</dbReference>
<keyword evidence="2" id="KW-1185">Reference proteome</keyword>
<accession>A0A9P4GDM7</accession>
<comment type="caution">
    <text evidence="1">The sequence shown here is derived from an EMBL/GenBank/DDBJ whole genome shotgun (WGS) entry which is preliminary data.</text>
</comment>
<organism evidence="1 2">
    <name type="scientific">Cucurbitaria berberidis CBS 394.84</name>
    <dbReference type="NCBI Taxonomy" id="1168544"/>
    <lineage>
        <taxon>Eukaryota</taxon>
        <taxon>Fungi</taxon>
        <taxon>Dikarya</taxon>
        <taxon>Ascomycota</taxon>
        <taxon>Pezizomycotina</taxon>
        <taxon>Dothideomycetes</taxon>
        <taxon>Pleosporomycetidae</taxon>
        <taxon>Pleosporales</taxon>
        <taxon>Pleosporineae</taxon>
        <taxon>Cucurbitariaceae</taxon>
        <taxon>Cucurbitaria</taxon>
    </lineage>
</organism>
<proteinExistence type="predicted"/>
<dbReference type="AlphaFoldDB" id="A0A9P4GDM7"/>
<dbReference type="Proteomes" id="UP000800039">
    <property type="component" value="Unassembled WGS sequence"/>
</dbReference>
<dbReference type="Pfam" id="PF26639">
    <property type="entry name" value="Het-6_barrel"/>
    <property type="match status" value="1"/>
</dbReference>
<name>A0A9P4GDM7_9PLEO</name>
<evidence type="ECO:0000313" key="1">
    <source>
        <dbReference type="EMBL" id="KAF1843692.1"/>
    </source>
</evidence>
<dbReference type="GeneID" id="63844057"/>
<reference evidence="1" key="1">
    <citation type="submission" date="2020-01" db="EMBL/GenBank/DDBJ databases">
        <authorList>
            <consortium name="DOE Joint Genome Institute"/>
            <person name="Haridas S."/>
            <person name="Albert R."/>
            <person name="Binder M."/>
            <person name="Bloem J."/>
            <person name="Labutti K."/>
            <person name="Salamov A."/>
            <person name="Andreopoulos B."/>
            <person name="Baker S.E."/>
            <person name="Barry K."/>
            <person name="Bills G."/>
            <person name="Bluhm B.H."/>
            <person name="Cannon C."/>
            <person name="Castanera R."/>
            <person name="Culley D.E."/>
            <person name="Daum C."/>
            <person name="Ezra D."/>
            <person name="Gonzalez J.B."/>
            <person name="Henrissat B."/>
            <person name="Kuo A."/>
            <person name="Liang C."/>
            <person name="Lipzen A."/>
            <person name="Lutzoni F."/>
            <person name="Magnuson J."/>
            <person name="Mondo S."/>
            <person name="Nolan M."/>
            <person name="Ohm R."/>
            <person name="Pangilinan J."/>
            <person name="Park H.-J."/>
            <person name="Ramirez L."/>
            <person name="Alfaro M."/>
            <person name="Sun H."/>
            <person name="Tritt A."/>
            <person name="Yoshinaga Y."/>
            <person name="Zwiers L.-H."/>
            <person name="Turgeon B.G."/>
            <person name="Goodwin S.B."/>
            <person name="Spatafora J.W."/>
            <person name="Crous P.W."/>
            <person name="Grigoriev I.V."/>
        </authorList>
    </citation>
    <scope>NUCLEOTIDE SEQUENCE</scope>
    <source>
        <strain evidence="1">CBS 394.84</strain>
    </source>
</reference>
<gene>
    <name evidence="1" type="ORF">K460DRAFT_149709</name>
</gene>
<protein>
    <submittedName>
        <fullName evidence="1">Uncharacterized protein</fullName>
    </submittedName>
</protein>
<sequence>MGMAPAETSVGDLICVFYGCPVPCVLREKEDDVSCFFFIGSCYLNGMMTADAIEKLTIRHGAEGKANAEVERDFVIL</sequence>
<evidence type="ECO:0000313" key="2">
    <source>
        <dbReference type="Proteomes" id="UP000800039"/>
    </source>
</evidence>